<gene>
    <name evidence="1" type="ORF">PsorP6_010749</name>
</gene>
<protein>
    <submittedName>
        <fullName evidence="1">Uncharacterized protein</fullName>
    </submittedName>
</protein>
<reference evidence="1 2" key="1">
    <citation type="journal article" date="2022" name="bioRxiv">
        <title>The genome of the oomycete Peronosclerospora sorghi, a cosmopolitan pathogen of maize and sorghum, is inflated with dispersed pseudogenes.</title>
        <authorList>
            <person name="Fletcher K."/>
            <person name="Martin F."/>
            <person name="Isakeit T."/>
            <person name="Cavanaugh K."/>
            <person name="Magill C."/>
            <person name="Michelmore R."/>
        </authorList>
    </citation>
    <scope>NUCLEOTIDE SEQUENCE [LARGE SCALE GENOMIC DNA]</scope>
    <source>
        <strain evidence="1">P6</strain>
    </source>
</reference>
<evidence type="ECO:0000313" key="2">
    <source>
        <dbReference type="Proteomes" id="UP001163321"/>
    </source>
</evidence>
<proteinExistence type="predicted"/>
<evidence type="ECO:0000313" key="1">
    <source>
        <dbReference type="EMBL" id="KAI9909957.1"/>
    </source>
</evidence>
<dbReference type="EMBL" id="CM047585">
    <property type="protein sequence ID" value="KAI9909957.1"/>
    <property type="molecule type" value="Genomic_DNA"/>
</dbReference>
<dbReference type="Proteomes" id="UP001163321">
    <property type="component" value="Chromosome 6"/>
</dbReference>
<name>A0ACC0VUU3_9STRA</name>
<sequence length="59" mass="6933">MVPNSVTTAEIASSGRYFHIDFGHFLGHLKYYKVKTSSFFCDRYFLSILDPLTYTYDHM</sequence>
<keyword evidence="2" id="KW-1185">Reference proteome</keyword>
<accession>A0ACC0VUU3</accession>
<organism evidence="1 2">
    <name type="scientific">Peronosclerospora sorghi</name>
    <dbReference type="NCBI Taxonomy" id="230839"/>
    <lineage>
        <taxon>Eukaryota</taxon>
        <taxon>Sar</taxon>
        <taxon>Stramenopiles</taxon>
        <taxon>Oomycota</taxon>
        <taxon>Peronosporomycetes</taxon>
        <taxon>Peronosporales</taxon>
        <taxon>Peronosporaceae</taxon>
        <taxon>Peronosclerospora</taxon>
    </lineage>
</organism>
<comment type="caution">
    <text evidence="1">The sequence shown here is derived from an EMBL/GenBank/DDBJ whole genome shotgun (WGS) entry which is preliminary data.</text>
</comment>